<evidence type="ECO:0000313" key="2">
    <source>
        <dbReference type="EMBL" id="PBK83263.1"/>
    </source>
</evidence>
<keyword evidence="3" id="KW-1185">Reference proteome</keyword>
<evidence type="ECO:0000256" key="1">
    <source>
        <dbReference type="SAM" id="MobiDB-lite"/>
    </source>
</evidence>
<dbReference type="Proteomes" id="UP000217790">
    <property type="component" value="Unassembled WGS sequence"/>
</dbReference>
<name>A0A2H3D4L0_ARMGA</name>
<sequence>MENGRRKAEPQQNRVPNIPFFLKRPGQASTTRRYHIHLAELPKKPSELSFQERHVHPEMMKGNRGPENHEKSRSGLSVISRTLQDKKWTQTEVPYDTSTKRISDALSLQNKQASDGYKEARRMNTYFNTRVPSCFPALLQWMTPLWSLSVQVNPSQTKGLTFVIFSGGYTLGRE</sequence>
<proteinExistence type="predicted"/>
<feature type="region of interest" description="Disordered" evidence="1">
    <location>
        <begin position="1"/>
        <end position="26"/>
    </location>
</feature>
<protein>
    <submittedName>
        <fullName evidence="2">Uncharacterized protein</fullName>
    </submittedName>
</protein>
<organism evidence="2 3">
    <name type="scientific">Armillaria gallica</name>
    <name type="common">Bulbous honey fungus</name>
    <name type="synonym">Armillaria bulbosa</name>
    <dbReference type="NCBI Taxonomy" id="47427"/>
    <lineage>
        <taxon>Eukaryota</taxon>
        <taxon>Fungi</taxon>
        <taxon>Dikarya</taxon>
        <taxon>Basidiomycota</taxon>
        <taxon>Agaricomycotina</taxon>
        <taxon>Agaricomycetes</taxon>
        <taxon>Agaricomycetidae</taxon>
        <taxon>Agaricales</taxon>
        <taxon>Marasmiineae</taxon>
        <taxon>Physalacriaceae</taxon>
        <taxon>Armillaria</taxon>
    </lineage>
</organism>
<evidence type="ECO:0000313" key="3">
    <source>
        <dbReference type="Proteomes" id="UP000217790"/>
    </source>
</evidence>
<accession>A0A2H3D4L0</accession>
<dbReference type="InParanoid" id="A0A2H3D4L0"/>
<reference evidence="3" key="1">
    <citation type="journal article" date="2017" name="Nat. Ecol. Evol.">
        <title>Genome expansion and lineage-specific genetic innovations in the forest pathogenic fungi Armillaria.</title>
        <authorList>
            <person name="Sipos G."/>
            <person name="Prasanna A.N."/>
            <person name="Walter M.C."/>
            <person name="O'Connor E."/>
            <person name="Balint B."/>
            <person name="Krizsan K."/>
            <person name="Kiss B."/>
            <person name="Hess J."/>
            <person name="Varga T."/>
            <person name="Slot J."/>
            <person name="Riley R."/>
            <person name="Boka B."/>
            <person name="Rigling D."/>
            <person name="Barry K."/>
            <person name="Lee J."/>
            <person name="Mihaltcheva S."/>
            <person name="LaButti K."/>
            <person name="Lipzen A."/>
            <person name="Waldron R."/>
            <person name="Moloney N.M."/>
            <person name="Sperisen C."/>
            <person name="Kredics L."/>
            <person name="Vagvoelgyi C."/>
            <person name="Patrignani A."/>
            <person name="Fitzpatrick D."/>
            <person name="Nagy I."/>
            <person name="Doyle S."/>
            <person name="Anderson J.B."/>
            <person name="Grigoriev I.V."/>
            <person name="Gueldener U."/>
            <person name="Muensterkoetter M."/>
            <person name="Nagy L.G."/>
        </authorList>
    </citation>
    <scope>NUCLEOTIDE SEQUENCE [LARGE SCALE GENOMIC DNA]</scope>
    <source>
        <strain evidence="3">Ar21-2</strain>
    </source>
</reference>
<gene>
    <name evidence="2" type="ORF">ARMGADRAFT_1038053</name>
</gene>
<dbReference type="EMBL" id="KZ293708">
    <property type="protein sequence ID" value="PBK83263.1"/>
    <property type="molecule type" value="Genomic_DNA"/>
</dbReference>
<dbReference type="AlphaFoldDB" id="A0A2H3D4L0"/>